<keyword evidence="3 6" id="KW-0187">Copper transport</keyword>
<dbReference type="OrthoDB" id="73901at2759"/>
<keyword evidence="6" id="KW-0813">Transport</keyword>
<keyword evidence="6" id="KW-0406">Ion transport</keyword>
<dbReference type="PANTHER" id="PTHR12483:SF24">
    <property type="entry name" value="COPPER TRANSPORTER 2-RELATED"/>
    <property type="match status" value="1"/>
</dbReference>
<dbReference type="STRING" id="3775.A0A1Q3BYX3"/>
<name>A0A1Q3BYX3_CEPFO</name>
<dbReference type="PANTHER" id="PTHR12483">
    <property type="entry name" value="SOLUTE CARRIER FAMILY 31 COPPER TRANSPORTERS"/>
    <property type="match status" value="1"/>
</dbReference>
<evidence type="ECO:0000256" key="1">
    <source>
        <dbReference type="ARBA" id="ARBA00006921"/>
    </source>
</evidence>
<keyword evidence="5 6" id="KW-0472">Membrane</keyword>
<gene>
    <name evidence="7" type="ORF">CFOL_v3_16579</name>
</gene>
<accession>A0A1Q3BYX3</accession>
<evidence type="ECO:0000256" key="5">
    <source>
        <dbReference type="ARBA" id="ARBA00023136"/>
    </source>
</evidence>
<evidence type="ECO:0000256" key="6">
    <source>
        <dbReference type="RuleBase" id="RU367022"/>
    </source>
</evidence>
<evidence type="ECO:0000313" key="8">
    <source>
        <dbReference type="Proteomes" id="UP000187406"/>
    </source>
</evidence>
<dbReference type="AlphaFoldDB" id="A0A1Q3BYX3"/>
<dbReference type="GO" id="GO:0005375">
    <property type="term" value="F:copper ion transmembrane transporter activity"/>
    <property type="evidence" value="ECO:0007669"/>
    <property type="project" value="UniProtKB-UniRule"/>
</dbReference>
<keyword evidence="4 6" id="KW-1133">Transmembrane helix</keyword>
<sequence length="127" mass="14149">MDHGHDMPGMAHMMPPTSSTPPMMMHHMMMHMTFFWGENQVLFSGWPGISSDIFLERDDDTNHVLAGFVQTLLHCIRVGLSYLVMLAVMCFNGGVFCVSVAGHSLGFLCFGSRVFMKSSYAKASRLP</sequence>
<dbReference type="EMBL" id="BDDD01001072">
    <property type="protein sequence ID" value="GAV73092.1"/>
    <property type="molecule type" value="Genomic_DNA"/>
</dbReference>
<dbReference type="Pfam" id="PF04145">
    <property type="entry name" value="Ctr"/>
    <property type="match status" value="1"/>
</dbReference>
<dbReference type="GO" id="GO:0005886">
    <property type="term" value="C:plasma membrane"/>
    <property type="evidence" value="ECO:0007669"/>
    <property type="project" value="TreeGrafter"/>
</dbReference>
<comment type="caution">
    <text evidence="7">The sequence shown here is derived from an EMBL/GenBank/DDBJ whole genome shotgun (WGS) entry which is preliminary data.</text>
</comment>
<feature type="transmembrane region" description="Helical" evidence="6">
    <location>
        <begin position="82"/>
        <end position="110"/>
    </location>
</feature>
<proteinExistence type="inferred from homology"/>
<dbReference type="Proteomes" id="UP000187406">
    <property type="component" value="Unassembled WGS sequence"/>
</dbReference>
<dbReference type="InParanoid" id="A0A1Q3BYX3"/>
<evidence type="ECO:0000313" key="7">
    <source>
        <dbReference type="EMBL" id="GAV73092.1"/>
    </source>
</evidence>
<keyword evidence="2 6" id="KW-0812">Transmembrane</keyword>
<evidence type="ECO:0000256" key="2">
    <source>
        <dbReference type="ARBA" id="ARBA00022692"/>
    </source>
</evidence>
<protein>
    <recommendedName>
        <fullName evidence="6">Copper transport protein</fullName>
    </recommendedName>
</protein>
<evidence type="ECO:0000256" key="3">
    <source>
        <dbReference type="ARBA" id="ARBA00022796"/>
    </source>
</evidence>
<comment type="subcellular location">
    <subcellularLocation>
        <location evidence="6">Membrane</location>
        <topology evidence="6">Multi-pass membrane protein</topology>
    </subcellularLocation>
</comment>
<dbReference type="FunCoup" id="A0A1Q3BYX3">
    <property type="interactions" value="1050"/>
</dbReference>
<evidence type="ECO:0000256" key="4">
    <source>
        <dbReference type="ARBA" id="ARBA00022989"/>
    </source>
</evidence>
<keyword evidence="8" id="KW-1185">Reference proteome</keyword>
<keyword evidence="6" id="KW-0186">Copper</keyword>
<dbReference type="InterPro" id="IPR007274">
    <property type="entry name" value="Cop_transporter"/>
</dbReference>
<comment type="similarity">
    <text evidence="1 6">Belongs to the copper transporter (Ctr) (TC 1.A.56) family. SLC31A subfamily.</text>
</comment>
<reference evidence="8" key="1">
    <citation type="submission" date="2016-04" db="EMBL/GenBank/DDBJ databases">
        <title>Cephalotus genome sequencing.</title>
        <authorList>
            <person name="Fukushima K."/>
            <person name="Hasebe M."/>
            <person name="Fang X."/>
        </authorList>
    </citation>
    <scope>NUCLEOTIDE SEQUENCE [LARGE SCALE GENOMIC DNA]</scope>
    <source>
        <strain evidence="8">cv. St1</strain>
    </source>
</reference>
<feature type="non-terminal residue" evidence="7">
    <location>
        <position position="127"/>
    </location>
</feature>
<organism evidence="7 8">
    <name type="scientific">Cephalotus follicularis</name>
    <name type="common">Albany pitcher plant</name>
    <dbReference type="NCBI Taxonomy" id="3775"/>
    <lineage>
        <taxon>Eukaryota</taxon>
        <taxon>Viridiplantae</taxon>
        <taxon>Streptophyta</taxon>
        <taxon>Embryophyta</taxon>
        <taxon>Tracheophyta</taxon>
        <taxon>Spermatophyta</taxon>
        <taxon>Magnoliopsida</taxon>
        <taxon>eudicotyledons</taxon>
        <taxon>Gunneridae</taxon>
        <taxon>Pentapetalae</taxon>
        <taxon>rosids</taxon>
        <taxon>fabids</taxon>
        <taxon>Oxalidales</taxon>
        <taxon>Cephalotaceae</taxon>
        <taxon>Cephalotus</taxon>
    </lineage>
</organism>